<keyword evidence="3" id="KW-1185">Reference proteome</keyword>
<proteinExistence type="predicted"/>
<dbReference type="Proteomes" id="UP000283210">
    <property type="component" value="Chromosome 17"/>
</dbReference>
<organism evidence="2 3">
    <name type="scientific">Oryzias javanicus</name>
    <name type="common">Javanese ricefish</name>
    <name type="synonym">Aplocheilus javanicus</name>
    <dbReference type="NCBI Taxonomy" id="123683"/>
    <lineage>
        <taxon>Eukaryota</taxon>
        <taxon>Metazoa</taxon>
        <taxon>Chordata</taxon>
        <taxon>Craniata</taxon>
        <taxon>Vertebrata</taxon>
        <taxon>Euteleostomi</taxon>
        <taxon>Actinopterygii</taxon>
        <taxon>Neopterygii</taxon>
        <taxon>Teleostei</taxon>
        <taxon>Neoteleostei</taxon>
        <taxon>Acanthomorphata</taxon>
        <taxon>Ovalentaria</taxon>
        <taxon>Atherinomorphae</taxon>
        <taxon>Beloniformes</taxon>
        <taxon>Adrianichthyidae</taxon>
        <taxon>Oryziinae</taxon>
        <taxon>Oryzias</taxon>
    </lineage>
</organism>
<reference evidence="2 3" key="1">
    <citation type="submission" date="2018-11" db="EMBL/GenBank/DDBJ databases">
        <authorList>
            <person name="Lopez-Roques C."/>
            <person name="Donnadieu C."/>
            <person name="Bouchez O."/>
            <person name="Klopp C."/>
            <person name="Cabau C."/>
            <person name="Zahm M."/>
        </authorList>
    </citation>
    <scope>NUCLEOTIDE SEQUENCE [LARGE SCALE GENOMIC DNA]</scope>
    <source>
        <strain evidence="2">RS831</strain>
        <tissue evidence="2">Whole body</tissue>
    </source>
</reference>
<accession>A0A437CEZ3</accession>
<evidence type="ECO:0000313" key="2">
    <source>
        <dbReference type="EMBL" id="RVE61420.1"/>
    </source>
</evidence>
<dbReference type="EMBL" id="CM012453">
    <property type="protein sequence ID" value="RVE61420.1"/>
    <property type="molecule type" value="Genomic_DNA"/>
</dbReference>
<feature type="region of interest" description="Disordered" evidence="1">
    <location>
        <begin position="27"/>
        <end position="57"/>
    </location>
</feature>
<reference evidence="2 3" key="2">
    <citation type="submission" date="2019-01" db="EMBL/GenBank/DDBJ databases">
        <title>A chromosome length genome reference of the Java medaka (oryzias javanicus).</title>
        <authorList>
            <person name="Herpin A."/>
            <person name="Takehana Y."/>
            <person name="Naruse K."/>
            <person name="Ansai S."/>
            <person name="Kawaguchi M."/>
        </authorList>
    </citation>
    <scope>NUCLEOTIDE SEQUENCE [LARGE SCALE GENOMIC DNA]</scope>
    <source>
        <strain evidence="2">RS831</strain>
        <tissue evidence="2">Whole body</tissue>
    </source>
</reference>
<dbReference type="AlphaFoldDB" id="A0A437CEZ3"/>
<dbReference type="OrthoDB" id="8960663at2759"/>
<sequence length="195" mass="22420">MGGMHNQRKAVPQRSRAVIDQEIHYFLSEHPESHRAKSPEEEEREDRAHVTSQGGDINNPTLVLSRWKIQFGKHQDSTFHWLLENDVGYAIHLVSSHRKERERTGSQSPLMVNKDGLIRYPSTYPDFVEAVRFHQAFEEARVRSLQPGHEEQALAGFGDFNFETPQSMYESEDSKKIRLTSTASSFCSWRSTSSS</sequence>
<protein>
    <submittedName>
        <fullName evidence="2">Uncharacterized protein</fullName>
    </submittedName>
</protein>
<gene>
    <name evidence="2" type="ORF">OJAV_G00170540</name>
</gene>
<name>A0A437CEZ3_ORYJA</name>
<feature type="compositionally biased region" description="Basic and acidic residues" evidence="1">
    <location>
        <begin position="27"/>
        <end position="49"/>
    </location>
</feature>
<evidence type="ECO:0000256" key="1">
    <source>
        <dbReference type="SAM" id="MobiDB-lite"/>
    </source>
</evidence>
<evidence type="ECO:0000313" key="3">
    <source>
        <dbReference type="Proteomes" id="UP000283210"/>
    </source>
</evidence>